<dbReference type="SMART" id="SM00239">
    <property type="entry name" value="C2"/>
    <property type="match status" value="3"/>
</dbReference>
<gene>
    <name evidence="4" type="ORF">DKX38_022130</name>
</gene>
<feature type="transmembrane region" description="Helical" evidence="2">
    <location>
        <begin position="224"/>
        <end position="249"/>
    </location>
</feature>
<feature type="domain" description="C2" evidence="3">
    <location>
        <begin position="529"/>
        <end position="683"/>
    </location>
</feature>
<dbReference type="Pfam" id="PF00168">
    <property type="entry name" value="C2"/>
    <property type="match status" value="4"/>
</dbReference>
<evidence type="ECO:0000259" key="3">
    <source>
        <dbReference type="PROSITE" id="PS50004"/>
    </source>
</evidence>
<reference evidence="5" key="1">
    <citation type="journal article" date="2019" name="Gigascience">
        <title>De novo genome assembly of the endangered Acer yangbiense, a plant species with extremely small populations endemic to Yunnan Province, China.</title>
        <authorList>
            <person name="Yang J."/>
            <person name="Wariss H.M."/>
            <person name="Tao L."/>
            <person name="Zhang R."/>
            <person name="Yun Q."/>
            <person name="Hollingsworth P."/>
            <person name="Dao Z."/>
            <person name="Luo G."/>
            <person name="Guo H."/>
            <person name="Ma Y."/>
            <person name="Sun W."/>
        </authorList>
    </citation>
    <scope>NUCLEOTIDE SEQUENCE [LARGE SCALE GENOMIC DNA]</scope>
    <source>
        <strain evidence="5">cv. br00</strain>
    </source>
</reference>
<dbReference type="InterPro" id="IPR000008">
    <property type="entry name" value="C2_dom"/>
</dbReference>
<feature type="domain" description="C2" evidence="3">
    <location>
        <begin position="701"/>
        <end position="814"/>
    </location>
</feature>
<dbReference type="PANTHER" id="PTHR47264">
    <property type="entry name" value="OS01G0128800 PROTEIN"/>
    <property type="match status" value="1"/>
</dbReference>
<accession>A0A5N5JYU0</accession>
<keyword evidence="2" id="KW-0472">Membrane</keyword>
<dbReference type="AlphaFoldDB" id="A0A5N5JYU0"/>
<evidence type="ECO:0000256" key="2">
    <source>
        <dbReference type="SAM" id="Phobius"/>
    </source>
</evidence>
<organism evidence="4 5">
    <name type="scientific">Salix brachista</name>
    <dbReference type="NCBI Taxonomy" id="2182728"/>
    <lineage>
        <taxon>Eukaryota</taxon>
        <taxon>Viridiplantae</taxon>
        <taxon>Streptophyta</taxon>
        <taxon>Embryophyta</taxon>
        <taxon>Tracheophyta</taxon>
        <taxon>Spermatophyta</taxon>
        <taxon>Magnoliopsida</taxon>
        <taxon>eudicotyledons</taxon>
        <taxon>Gunneridae</taxon>
        <taxon>Pentapetalae</taxon>
        <taxon>rosids</taxon>
        <taxon>fabids</taxon>
        <taxon>Malpighiales</taxon>
        <taxon>Salicaceae</taxon>
        <taxon>Saliceae</taxon>
        <taxon>Salix</taxon>
    </lineage>
</organism>
<feature type="region of interest" description="Disordered" evidence="1">
    <location>
        <begin position="367"/>
        <end position="386"/>
    </location>
</feature>
<proteinExistence type="predicted"/>
<dbReference type="SUPFAM" id="SSF49562">
    <property type="entry name" value="C2 domain (Calcium/lipid-binding domain, CaLB)"/>
    <property type="match status" value="3"/>
</dbReference>
<evidence type="ECO:0000256" key="1">
    <source>
        <dbReference type="SAM" id="MobiDB-lite"/>
    </source>
</evidence>
<dbReference type="Proteomes" id="UP000326939">
    <property type="component" value="Chromosome 15"/>
</dbReference>
<dbReference type="PANTHER" id="PTHR47264:SF3">
    <property type="entry name" value="SYNAPTOTAGMIN-5 ISOFORM X1"/>
    <property type="match status" value="1"/>
</dbReference>
<keyword evidence="5" id="KW-1185">Reference proteome</keyword>
<evidence type="ECO:0000313" key="4">
    <source>
        <dbReference type="EMBL" id="KAB5524381.1"/>
    </source>
</evidence>
<dbReference type="PROSITE" id="PS50004">
    <property type="entry name" value="C2"/>
    <property type="match status" value="2"/>
</dbReference>
<sequence>MGRRKGKASFKVEEVLGFFYHILEEKPSIAFLIPLILVCWGIEKWVFSFSNWVPLFVAIWATFQASPSLHQQRVLVEDLNKKWKRIVLNSSPITPLEHCEWLNKLLMEIWTSFLNPKLSTRFSSTVEEKIELQEFSFGSCPPSLGLHGTCWSTSGDQRIMNLGFDWDTSDMSILLLAKLAKPLMGTARIVINSLHIKGEAKGLILCAPHGYGYKKMIVREPSSIFYMTFPHLFGGISYLFVPQFFLTVFLSPSPFPTTSKFEALSSFEVLLLLLMPVLDGRAVLYSFVSTPDVRIGVAFGSGGSQSLPATELPGVSSWLVKVFTDTLIKTMVEPHRRCYSLPAVDLRKKAVGGIVYVSVISASNLSRSKLRGSPPRREQSSSLNGSLVENFDDNNLRTFVEVELGQLTRRTAVRPGSSPRWDSTFNMVLHEETGTLRLHLYNCPPNSVKFDFLAKCEIKMKYAADDSTAFWAIGHDSGVIAKHAEFCGNEVEMVVPFEGVTSGELTVKLVVKEWQFSDGSLSLNKFNGSSRKSTYSSSSPLSRTGRKINVAIMEGKDLISSGKCDPYVKLQYGKVGILGSSYMMNSNLKWTHTYGKLHKCFMKVFKFDFNHAANLSSQVLQKTRTAHTSNPFWNQKFEFDEIVDDGCLKIKCYSEETFGDENIGSARVNLEGLLEGSIRDIWVPLEKVNSGELRLQIDAVRVNDAEGSRGSVSGSFNGWIEIILVEAKDLIAADIIGTSDPYVRVQYGGLKKRTKVMYRTLNPQWNQTLEFPDDGSPLELHVKDYNALLPTSSIGDCVVEYQGLPPNQMYEKWIPLQGVKRGEIHVRITRKVPELQTRSSLEADASLTKSHQISNQMKQFLIKFQSLIEDGNLEGLSTALSEMQSLEDIQEEYMVQLETEQMLLLNKIKELGQEVMSSSSSLSRRSAGFWCQLYNCIV</sequence>
<dbReference type="CDD" id="cd21669">
    <property type="entry name" value="SMP_SF"/>
    <property type="match status" value="1"/>
</dbReference>
<keyword evidence="2" id="KW-1133">Transmembrane helix</keyword>
<dbReference type="EMBL" id="VDCV01000015">
    <property type="protein sequence ID" value="KAB5524381.1"/>
    <property type="molecule type" value="Genomic_DNA"/>
</dbReference>
<dbReference type="CDD" id="cd00030">
    <property type="entry name" value="C2"/>
    <property type="match status" value="3"/>
</dbReference>
<name>A0A5N5JYU0_9ROSI</name>
<dbReference type="Gene3D" id="2.60.40.150">
    <property type="entry name" value="C2 domain"/>
    <property type="match status" value="3"/>
</dbReference>
<keyword evidence="2" id="KW-0812">Transmembrane</keyword>
<protein>
    <recommendedName>
        <fullName evidence="3">C2 domain-containing protein</fullName>
    </recommendedName>
</protein>
<evidence type="ECO:0000313" key="5">
    <source>
        <dbReference type="Proteomes" id="UP000326939"/>
    </source>
</evidence>
<dbReference type="InterPro" id="IPR035892">
    <property type="entry name" value="C2_domain_sf"/>
</dbReference>
<comment type="caution">
    <text evidence="4">The sequence shown here is derived from an EMBL/GenBank/DDBJ whole genome shotgun (WGS) entry which is preliminary data.</text>
</comment>